<accession>A0A4Z0A8M8</accession>
<organism evidence="2 3">
    <name type="scientific">Hericium alpestre</name>
    <dbReference type="NCBI Taxonomy" id="135208"/>
    <lineage>
        <taxon>Eukaryota</taxon>
        <taxon>Fungi</taxon>
        <taxon>Dikarya</taxon>
        <taxon>Basidiomycota</taxon>
        <taxon>Agaricomycotina</taxon>
        <taxon>Agaricomycetes</taxon>
        <taxon>Russulales</taxon>
        <taxon>Hericiaceae</taxon>
        <taxon>Hericium</taxon>
    </lineage>
</organism>
<evidence type="ECO:0000313" key="2">
    <source>
        <dbReference type="EMBL" id="TFY83412.1"/>
    </source>
</evidence>
<gene>
    <name evidence="2" type="ORF">EWM64_g593</name>
</gene>
<protein>
    <submittedName>
        <fullName evidence="2">Uncharacterized protein</fullName>
    </submittedName>
</protein>
<proteinExistence type="predicted"/>
<dbReference type="EMBL" id="SFCI01000030">
    <property type="protein sequence ID" value="TFY83412.1"/>
    <property type="molecule type" value="Genomic_DNA"/>
</dbReference>
<name>A0A4Z0A8M8_9AGAM</name>
<comment type="caution">
    <text evidence="2">The sequence shown here is derived from an EMBL/GenBank/DDBJ whole genome shotgun (WGS) entry which is preliminary data.</text>
</comment>
<sequence length="144" mass="15772">MSVTILTRSGRARATRAGGRSPRGGRRRRGSGVCIARERRAAVSEKDLDALFDLVHEEELGDADSLVAVCSPWLGASKSFESDYSDLCSPLEEGERAEEGVEMEVENTRLAEFLHALWKERHGGEGVAQDEWRALGTIVEEEGA</sequence>
<dbReference type="AlphaFoldDB" id="A0A4Z0A8M8"/>
<dbReference type="Proteomes" id="UP000298061">
    <property type="component" value="Unassembled WGS sequence"/>
</dbReference>
<keyword evidence="3" id="KW-1185">Reference proteome</keyword>
<feature type="region of interest" description="Disordered" evidence="1">
    <location>
        <begin position="1"/>
        <end position="30"/>
    </location>
</feature>
<evidence type="ECO:0000256" key="1">
    <source>
        <dbReference type="SAM" id="MobiDB-lite"/>
    </source>
</evidence>
<reference evidence="2 3" key="1">
    <citation type="submission" date="2019-02" db="EMBL/GenBank/DDBJ databases">
        <title>Genome sequencing of the rare red list fungi Hericium alpestre (H. flagellum).</title>
        <authorList>
            <person name="Buettner E."/>
            <person name="Kellner H."/>
        </authorList>
    </citation>
    <scope>NUCLEOTIDE SEQUENCE [LARGE SCALE GENOMIC DNA]</scope>
    <source>
        <strain evidence="2 3">DSM 108284</strain>
    </source>
</reference>
<evidence type="ECO:0000313" key="3">
    <source>
        <dbReference type="Proteomes" id="UP000298061"/>
    </source>
</evidence>